<dbReference type="Proteomes" id="UP000244527">
    <property type="component" value="Chromosome"/>
</dbReference>
<dbReference type="GO" id="GO:0016746">
    <property type="term" value="F:acyltransferase activity"/>
    <property type="evidence" value="ECO:0007669"/>
    <property type="project" value="UniProtKB-KW"/>
</dbReference>
<dbReference type="AlphaFoldDB" id="A0A2S1LFE0"/>
<dbReference type="OrthoDB" id="9801955at2"/>
<protein>
    <submittedName>
        <fullName evidence="8">Lipid A biosynthesis acyltransferase</fullName>
    </submittedName>
</protein>
<keyword evidence="2" id="KW-1003">Cell membrane</keyword>
<proteinExistence type="predicted"/>
<organism evidence="8 9">
    <name type="scientific">Flavobacterium faecale</name>
    <dbReference type="NCBI Taxonomy" id="1355330"/>
    <lineage>
        <taxon>Bacteria</taxon>
        <taxon>Pseudomonadati</taxon>
        <taxon>Bacteroidota</taxon>
        <taxon>Flavobacteriia</taxon>
        <taxon>Flavobacteriales</taxon>
        <taxon>Flavobacteriaceae</taxon>
        <taxon>Flavobacterium</taxon>
    </lineage>
</organism>
<keyword evidence="5 7" id="KW-0472">Membrane</keyword>
<dbReference type="InterPro" id="IPR004960">
    <property type="entry name" value="LipA_acyltrans"/>
</dbReference>
<evidence type="ECO:0000313" key="8">
    <source>
        <dbReference type="EMBL" id="AWG22419.1"/>
    </source>
</evidence>
<dbReference type="PANTHER" id="PTHR30606">
    <property type="entry name" value="LIPID A BIOSYNTHESIS LAUROYL ACYLTRANSFERASE"/>
    <property type="match status" value="1"/>
</dbReference>
<dbReference type="KEGG" id="ffa:FFWV33_13240"/>
<name>A0A2S1LFE0_9FLAO</name>
<evidence type="ECO:0000256" key="5">
    <source>
        <dbReference type="ARBA" id="ARBA00023136"/>
    </source>
</evidence>
<accession>A0A2S1LFE0</accession>
<evidence type="ECO:0000256" key="3">
    <source>
        <dbReference type="ARBA" id="ARBA00022519"/>
    </source>
</evidence>
<evidence type="ECO:0000256" key="7">
    <source>
        <dbReference type="SAM" id="Phobius"/>
    </source>
</evidence>
<dbReference type="PIRSF" id="PIRSF026649">
    <property type="entry name" value="MsbB"/>
    <property type="match status" value="1"/>
</dbReference>
<keyword evidence="6 8" id="KW-0012">Acyltransferase</keyword>
<comment type="subcellular location">
    <subcellularLocation>
        <location evidence="1">Cell inner membrane</location>
    </subcellularLocation>
</comment>
<reference evidence="8 9" key="1">
    <citation type="submission" date="2017-04" db="EMBL/GenBank/DDBJ databases">
        <title>Compelte genome sequence of WV33.</title>
        <authorList>
            <person name="Lee P.C."/>
        </authorList>
    </citation>
    <scope>NUCLEOTIDE SEQUENCE [LARGE SCALE GENOMIC DNA]</scope>
    <source>
        <strain evidence="8 9">WV33</strain>
    </source>
</reference>
<dbReference type="GO" id="GO:0005886">
    <property type="term" value="C:plasma membrane"/>
    <property type="evidence" value="ECO:0007669"/>
    <property type="project" value="UniProtKB-SubCell"/>
</dbReference>
<evidence type="ECO:0000256" key="2">
    <source>
        <dbReference type="ARBA" id="ARBA00022475"/>
    </source>
</evidence>
<dbReference type="EMBL" id="CP020918">
    <property type="protein sequence ID" value="AWG22419.1"/>
    <property type="molecule type" value="Genomic_DNA"/>
</dbReference>
<feature type="transmembrane region" description="Helical" evidence="7">
    <location>
        <begin position="12"/>
        <end position="39"/>
    </location>
</feature>
<evidence type="ECO:0000256" key="4">
    <source>
        <dbReference type="ARBA" id="ARBA00022679"/>
    </source>
</evidence>
<evidence type="ECO:0000256" key="6">
    <source>
        <dbReference type="ARBA" id="ARBA00023315"/>
    </source>
</evidence>
<keyword evidence="9" id="KW-1185">Reference proteome</keyword>
<keyword evidence="7" id="KW-0812">Transmembrane</keyword>
<keyword evidence="7" id="KW-1133">Transmembrane helix</keyword>
<keyword evidence="3" id="KW-0997">Cell inner membrane</keyword>
<keyword evidence="4 8" id="KW-0808">Transferase</keyword>
<dbReference type="RefSeq" id="WP_108741346.1">
    <property type="nucleotide sequence ID" value="NZ_CP020918.1"/>
</dbReference>
<gene>
    <name evidence="8" type="ORF">FFWV33_13240</name>
</gene>
<evidence type="ECO:0000256" key="1">
    <source>
        <dbReference type="ARBA" id="ARBA00004533"/>
    </source>
</evidence>
<dbReference type="GO" id="GO:0009247">
    <property type="term" value="P:glycolipid biosynthetic process"/>
    <property type="evidence" value="ECO:0007669"/>
    <property type="project" value="UniProtKB-ARBA"/>
</dbReference>
<evidence type="ECO:0000313" key="9">
    <source>
        <dbReference type="Proteomes" id="UP000244527"/>
    </source>
</evidence>
<dbReference type="CDD" id="cd07984">
    <property type="entry name" value="LPLAT_LABLAT-like"/>
    <property type="match status" value="1"/>
</dbReference>
<sequence length="294" mass="35122">MQFLAYIIAYPFLWFISILPFPIFYALSDCIYFLVYYIVGYRKKTVRYNLALTLPHLTDKERLAIEKKSYQHMCDMFLEMVKTLTISTEEMNKRFVVTNIEILKEYERENKSMVLLASHYASWEWMLTINAKTTLKGTGVYKQISNKYFDRLVQNIRSKYGTTLVVTRETIPYIAKNQREKIACVYGLASDQSPKLDKAFHWYPFMGIEVPVHTGAELIAKKYNLGVEFIKVRKIKRGYYEATFVPITKFPKETEQFEITHRFIEEVEKQIHEAPEYYFWTHKRWKHQKIVDLK</sequence>
<dbReference type="Pfam" id="PF03279">
    <property type="entry name" value="Lip_A_acyltrans"/>
    <property type="match status" value="1"/>
</dbReference>
<dbReference type="PANTHER" id="PTHR30606:SF10">
    <property type="entry name" value="PHOSPHATIDYLINOSITOL MANNOSIDE ACYLTRANSFERASE"/>
    <property type="match status" value="1"/>
</dbReference>